<dbReference type="RefSeq" id="WP_089996285.1">
    <property type="nucleotide sequence ID" value="NZ_FOIZ01000002.1"/>
</dbReference>
<sequence>MGILAGALSDPGLNASRVGGTVTQDSVLPTWDGENQYSQEFGRNGFERNYDNLLNVAESPVFNYGIAGGVLGYSAVAGGMAASAAGTGVAAGALMGAAPIAIAVGAGWVGAKIGVAAGDALGHTVMSRIPGFERLPENGEMPATMGMEIAHTSRWATLGALVVGAVAAVVVGGLIAATGGLAMIALGALAGGFLAGLGAGFASAAGQYGSYAGTIAKGSTNVFFNNKPVARVTDLVACTRHSSSPHACATGAETVFANSLPIARIGNKTTCDATINDGCPDIAIDIDISTFALDIDRGWDTRITRTFLVALNFVQFPRPKRTSNVANAVDSTPALTRTTYADPIDVATGQLTDVRTDFSIPGTIPLELTRSYAPKATGLLGRGWASSWGQHLRVDGPTFVYQDPDGVNVTFYVPDERIDSSNLRMPHLEMMGQKSKDIFLYDRREQLFYIFGWRDGDRILLTGIEDRNKNRISFGYDKHGLKEVVHSDGFALDVMSENGLMRTVAVREHPDGDCVVNWDYSRAGQLTEVRSAQKGTLKYNYDEKGRIVRWADAKATEVYYEYDHSNRIERSWSSSGHMGALLDHHPEERFTIATNSAGHQTVFHYNADGLVTREIDALGGEWLTEWNNQFSVTKRVDPLGNTSTYSFDDYGNMTSAEDPSGAKLEWTYDEAGLLISRKDANGSVETFNYDDKGNVRSVTDALGGEIAYRRGEKGEILRVELPGGGQERVYYDHMMRPRMFVSGDGHESRMRYDVEGRLTMMQDGEGQVIKYDVTRGPQNPRGTVRQIRMPDGSTSHYQWDIEGQLASFADAEGQTSRYDFGAFDLPISATDAAGKTITLEHDREMRLTAVINAAGERYEYKYDAVGALIVERDFSGLVTRYERDKASRVIRKIAPDGIKTDYSYSERGDLIEMRIADAVTRFEYDACGRMTLAENRDAKVEYVYDALGRVKSEKLNGREVKSDYAASSGLRIARSGDVLPLESSYSNGGLLKDLRVSGHDSLRFQYDKRGLEVLRQSAAGFAMAQGYTPNAQLKTQIVGHIDQLPNDARQGMVSVSTRYDASYGAVARAYRSYDWDKAGRAVGITDARWGETRMGYDPRGQVSATQHIDKSGYEVARAHFAYDATKNITAIQTAKGQDDVKSSPGGRVLSRGRAFYRYDACGRVIEKRVEEPGFRPKTWAMQWDGECRLVRLTTPDGAVWAYGYDALGRRIRRLKLVAGASEESDAPGYLPPGAGRAYQWDGDQIAAEAPVYADGTIAWDQAESWVYEPGTFLPVAKILGDELYYVVTDHIGTPRELVTEDGKRAAWRARIGLWGDIQDQQVWKTPKAANDDHAPLTCNIRFQGQWYDEESGLHYNRFRYYDPEATQYLTPDPIGLEGGTRPQGYVSDPNTWIDPLGLAGCVRFDHNAGRWRDTRGRFAKPPVAGADVTTVGTQHQGRFPTTQQAPNTVMYRADANGNVTHYQVWGTDGLPSHRVDITGAAHGGVSTPHVVHWDRNTAPNGNVFANKRSDVRPAFPSELP</sequence>
<dbReference type="NCBIfam" id="TIGR01643">
    <property type="entry name" value="YD_repeat_2x"/>
    <property type="match status" value="6"/>
</dbReference>
<dbReference type="STRING" id="364200.SAMN04488515_2929"/>
<dbReference type="CDD" id="cd14742">
    <property type="entry name" value="PAAR_RHS"/>
    <property type="match status" value="1"/>
</dbReference>
<dbReference type="InterPro" id="IPR006530">
    <property type="entry name" value="YD"/>
</dbReference>
<dbReference type="Gene3D" id="2.180.10.10">
    <property type="entry name" value="RHS repeat-associated core"/>
    <property type="match status" value="2"/>
</dbReference>
<dbReference type="NCBIfam" id="TIGR03696">
    <property type="entry name" value="Rhs_assc_core"/>
    <property type="match status" value="1"/>
</dbReference>
<evidence type="ECO:0000259" key="5">
    <source>
        <dbReference type="Pfam" id="PF20148"/>
    </source>
</evidence>
<keyword evidence="8" id="KW-1185">Reference proteome</keyword>
<accession>A0A1I0RLR2</accession>
<feature type="transmembrane region" description="Helical" evidence="2">
    <location>
        <begin position="89"/>
        <end position="111"/>
    </location>
</feature>
<feature type="transmembrane region" description="Helical" evidence="2">
    <location>
        <begin position="184"/>
        <end position="205"/>
    </location>
</feature>
<feature type="domain" description="DUF6531" evidence="5">
    <location>
        <begin position="342"/>
        <end position="411"/>
    </location>
</feature>
<proteinExistence type="predicted"/>
<feature type="domain" description="Bacterial toxin 24" evidence="4">
    <location>
        <begin position="1440"/>
        <end position="1520"/>
    </location>
</feature>
<dbReference type="InterPro" id="IPR050708">
    <property type="entry name" value="T6SS_VgrG/RHS"/>
</dbReference>
<feature type="domain" description="RHS protein conserved region" evidence="3">
    <location>
        <begin position="1284"/>
        <end position="1320"/>
    </location>
</feature>
<evidence type="ECO:0000259" key="4">
    <source>
        <dbReference type="Pfam" id="PF15529"/>
    </source>
</evidence>
<dbReference type="Pfam" id="PF15529">
    <property type="entry name" value="Ntox24"/>
    <property type="match status" value="1"/>
</dbReference>
<feature type="domain" description="Teneurin-like YD-shell" evidence="6">
    <location>
        <begin position="833"/>
        <end position="954"/>
    </location>
</feature>
<organism evidence="7 8">
    <name type="scientific">Cognatiyoonia koreensis</name>
    <dbReference type="NCBI Taxonomy" id="364200"/>
    <lineage>
        <taxon>Bacteria</taxon>
        <taxon>Pseudomonadati</taxon>
        <taxon>Pseudomonadota</taxon>
        <taxon>Alphaproteobacteria</taxon>
        <taxon>Rhodobacterales</taxon>
        <taxon>Paracoccaceae</taxon>
        <taxon>Cognatiyoonia</taxon>
    </lineage>
</organism>
<keyword evidence="1" id="KW-0677">Repeat</keyword>
<dbReference type="PANTHER" id="PTHR32305:SF15">
    <property type="entry name" value="PROTEIN RHSA-RELATED"/>
    <property type="match status" value="1"/>
</dbReference>
<dbReference type="PANTHER" id="PTHR32305">
    <property type="match status" value="1"/>
</dbReference>
<evidence type="ECO:0000259" key="6">
    <source>
        <dbReference type="Pfam" id="PF25023"/>
    </source>
</evidence>
<dbReference type="InterPro" id="IPR045351">
    <property type="entry name" value="DUF6531"/>
</dbReference>
<dbReference type="Gene3D" id="2.60.200.60">
    <property type="match status" value="1"/>
</dbReference>
<evidence type="ECO:0000256" key="2">
    <source>
        <dbReference type="SAM" id="Phobius"/>
    </source>
</evidence>
<dbReference type="InterPro" id="IPR031325">
    <property type="entry name" value="RHS_repeat"/>
</dbReference>
<evidence type="ECO:0000259" key="3">
    <source>
        <dbReference type="Pfam" id="PF03527"/>
    </source>
</evidence>
<name>A0A1I0RLR2_9RHOB</name>
<dbReference type="Pfam" id="PF20148">
    <property type="entry name" value="DUF6531"/>
    <property type="match status" value="1"/>
</dbReference>
<dbReference type="Pfam" id="PF25023">
    <property type="entry name" value="TEN_YD-shell"/>
    <property type="match status" value="1"/>
</dbReference>
<dbReference type="InterPro" id="IPR001826">
    <property type="entry name" value="RHS"/>
</dbReference>
<gene>
    <name evidence="7" type="ORF">SAMN04488515_2929</name>
</gene>
<dbReference type="InterPro" id="IPR022385">
    <property type="entry name" value="Rhs_assc_core"/>
</dbReference>
<keyword evidence="2" id="KW-0472">Membrane</keyword>
<dbReference type="InterPro" id="IPR008727">
    <property type="entry name" value="PAAR_motif"/>
</dbReference>
<dbReference type="Proteomes" id="UP000199167">
    <property type="component" value="Unassembled WGS sequence"/>
</dbReference>
<keyword evidence="2" id="KW-1133">Transmembrane helix</keyword>
<reference evidence="7 8" key="1">
    <citation type="submission" date="2016-10" db="EMBL/GenBank/DDBJ databases">
        <authorList>
            <person name="de Groot N.N."/>
        </authorList>
    </citation>
    <scope>NUCLEOTIDE SEQUENCE [LARGE SCALE GENOMIC DNA]</scope>
    <source>
        <strain evidence="7 8">DSM 17925</strain>
    </source>
</reference>
<dbReference type="OrthoDB" id="7620568at2"/>
<feature type="transmembrane region" description="Helical" evidence="2">
    <location>
        <begin position="155"/>
        <end position="177"/>
    </location>
</feature>
<evidence type="ECO:0000313" key="8">
    <source>
        <dbReference type="Proteomes" id="UP000199167"/>
    </source>
</evidence>
<dbReference type="EMBL" id="FOIZ01000002">
    <property type="protein sequence ID" value="SEW42161.1"/>
    <property type="molecule type" value="Genomic_DNA"/>
</dbReference>
<protein>
    <submittedName>
        <fullName evidence="7">RHS repeat-associated core domain-containing protein</fullName>
    </submittedName>
</protein>
<dbReference type="Pfam" id="PF05593">
    <property type="entry name" value="RHS_repeat"/>
    <property type="match status" value="2"/>
</dbReference>
<dbReference type="Pfam" id="PF03527">
    <property type="entry name" value="RHS"/>
    <property type="match status" value="1"/>
</dbReference>
<evidence type="ECO:0000256" key="1">
    <source>
        <dbReference type="ARBA" id="ARBA00022737"/>
    </source>
</evidence>
<dbReference type="InterPro" id="IPR029114">
    <property type="entry name" value="Ntox24"/>
</dbReference>
<evidence type="ECO:0000313" key="7">
    <source>
        <dbReference type="EMBL" id="SEW42161.1"/>
    </source>
</evidence>
<dbReference type="InterPro" id="IPR056823">
    <property type="entry name" value="TEN-like_YD-shell"/>
</dbReference>
<keyword evidence="2" id="KW-0812">Transmembrane</keyword>
<dbReference type="Pfam" id="PF05488">
    <property type="entry name" value="PAAR_motif"/>
    <property type="match status" value="1"/>
</dbReference>
<feature type="transmembrane region" description="Helical" evidence="2">
    <location>
        <begin position="61"/>
        <end position="82"/>
    </location>
</feature>